<keyword evidence="4" id="KW-1185">Reference proteome</keyword>
<keyword evidence="1" id="KW-0732">Signal</keyword>
<dbReference type="RefSeq" id="WP_344802426.1">
    <property type="nucleotide sequence ID" value="NZ_BAABBO010000001.1"/>
</dbReference>
<dbReference type="Pfam" id="PF19657">
    <property type="entry name" value="DUF6160"/>
    <property type="match status" value="1"/>
</dbReference>
<feature type="signal peptide" evidence="1">
    <location>
        <begin position="1"/>
        <end position="22"/>
    </location>
</feature>
<organism evidence="3 4">
    <name type="scientific">Allohahella marinimesophila</name>
    <dbReference type="NCBI Taxonomy" id="1054972"/>
    <lineage>
        <taxon>Bacteria</taxon>
        <taxon>Pseudomonadati</taxon>
        <taxon>Pseudomonadota</taxon>
        <taxon>Gammaproteobacteria</taxon>
        <taxon>Oceanospirillales</taxon>
        <taxon>Hahellaceae</taxon>
        <taxon>Allohahella</taxon>
    </lineage>
</organism>
<sequence length="230" mass="23568">MRTTLKYASLAAAIMTATSAQAELQAIDDADMAEVSGQSGIVIEAGFGSIGGIDRSAENAYTASTTLADGSVVEQSGTLGDFYGADWSNAGITIEAFKYIVDIEGGWDQETNTGVNTRLQPLQSVLTEKPLAGIIVKDIAVAGRMDVTIDATADLANVVANGGDVAEGDGGIGITFSDSDINFKMGDMGVFVEPYEGIGVIGGQVSSFGGVEMLGINIDNLGLVIRGNGL</sequence>
<accession>A0ABP7NH60</accession>
<reference evidence="4" key="1">
    <citation type="journal article" date="2019" name="Int. J. Syst. Evol. Microbiol.">
        <title>The Global Catalogue of Microorganisms (GCM) 10K type strain sequencing project: providing services to taxonomists for standard genome sequencing and annotation.</title>
        <authorList>
            <consortium name="The Broad Institute Genomics Platform"/>
            <consortium name="The Broad Institute Genome Sequencing Center for Infectious Disease"/>
            <person name="Wu L."/>
            <person name="Ma J."/>
        </authorList>
    </citation>
    <scope>NUCLEOTIDE SEQUENCE [LARGE SCALE GENOMIC DNA]</scope>
    <source>
        <strain evidence="4">JCM 17555</strain>
    </source>
</reference>
<feature type="chain" id="PRO_5047203357" description="DUF6160 domain-containing protein" evidence="1">
    <location>
        <begin position="23"/>
        <end position="230"/>
    </location>
</feature>
<dbReference type="Proteomes" id="UP001501337">
    <property type="component" value="Unassembled WGS sequence"/>
</dbReference>
<comment type="caution">
    <text evidence="3">The sequence shown here is derived from an EMBL/GenBank/DDBJ whole genome shotgun (WGS) entry which is preliminary data.</text>
</comment>
<proteinExistence type="predicted"/>
<protein>
    <recommendedName>
        <fullName evidence="2">DUF6160 domain-containing protein</fullName>
    </recommendedName>
</protein>
<evidence type="ECO:0000259" key="2">
    <source>
        <dbReference type="Pfam" id="PF19657"/>
    </source>
</evidence>
<dbReference type="EMBL" id="BAABBO010000001">
    <property type="protein sequence ID" value="GAA3946655.1"/>
    <property type="molecule type" value="Genomic_DNA"/>
</dbReference>
<feature type="domain" description="DUF6160" evidence="2">
    <location>
        <begin position="4"/>
        <end position="59"/>
    </location>
</feature>
<evidence type="ECO:0000313" key="3">
    <source>
        <dbReference type="EMBL" id="GAA3946655.1"/>
    </source>
</evidence>
<name>A0ABP7NH60_9GAMM</name>
<evidence type="ECO:0000313" key="4">
    <source>
        <dbReference type="Proteomes" id="UP001501337"/>
    </source>
</evidence>
<evidence type="ECO:0000256" key="1">
    <source>
        <dbReference type="SAM" id="SignalP"/>
    </source>
</evidence>
<dbReference type="InterPro" id="IPR046158">
    <property type="entry name" value="DUF6160"/>
</dbReference>
<gene>
    <name evidence="3" type="ORF">GCM10022278_02270</name>
</gene>